<feature type="compositionally biased region" description="Low complexity" evidence="1">
    <location>
        <begin position="36"/>
        <end position="57"/>
    </location>
</feature>
<dbReference type="AlphaFoldDB" id="A0A6N7L0A6"/>
<accession>A0A6N7L0A6</accession>
<dbReference type="EMBL" id="WBOF01000004">
    <property type="protein sequence ID" value="MQS17282.1"/>
    <property type="molecule type" value="Genomic_DNA"/>
</dbReference>
<evidence type="ECO:0000256" key="1">
    <source>
        <dbReference type="SAM" id="MobiDB-lite"/>
    </source>
</evidence>
<feature type="region of interest" description="Disordered" evidence="1">
    <location>
        <begin position="34"/>
        <end position="57"/>
    </location>
</feature>
<name>A0A6N7L0A6_9ACTN</name>
<evidence type="ECO:0000313" key="3">
    <source>
        <dbReference type="Proteomes" id="UP000450000"/>
    </source>
</evidence>
<organism evidence="2 3">
    <name type="scientific">Streptomyces kaniharaensis</name>
    <dbReference type="NCBI Taxonomy" id="212423"/>
    <lineage>
        <taxon>Bacteria</taxon>
        <taxon>Bacillati</taxon>
        <taxon>Actinomycetota</taxon>
        <taxon>Actinomycetes</taxon>
        <taxon>Kitasatosporales</taxon>
        <taxon>Streptomycetaceae</taxon>
        <taxon>Streptomyces</taxon>
    </lineage>
</organism>
<evidence type="ECO:0000313" key="2">
    <source>
        <dbReference type="EMBL" id="MQS17282.1"/>
    </source>
</evidence>
<proteinExistence type="predicted"/>
<reference evidence="2 3" key="1">
    <citation type="submission" date="2019-09" db="EMBL/GenBank/DDBJ databases">
        <title>Genome Sequences of Streptomyces kaniharaensis ATCC 21070.</title>
        <authorList>
            <person name="Zhu W."/>
            <person name="De Crecy-Lagard V."/>
            <person name="Richards N.G."/>
        </authorList>
    </citation>
    <scope>NUCLEOTIDE SEQUENCE [LARGE SCALE GENOMIC DNA]</scope>
    <source>
        <strain evidence="2 3">SF-557</strain>
    </source>
</reference>
<gene>
    <name evidence="2" type="ORF">F7Q99_35165</name>
</gene>
<dbReference type="Proteomes" id="UP000450000">
    <property type="component" value="Unassembled WGS sequence"/>
</dbReference>
<evidence type="ECO:0008006" key="4">
    <source>
        <dbReference type="Google" id="ProtNLM"/>
    </source>
</evidence>
<comment type="caution">
    <text evidence="2">The sequence shown here is derived from an EMBL/GenBank/DDBJ whole genome shotgun (WGS) entry which is preliminary data.</text>
</comment>
<dbReference type="RefSeq" id="WP_153469892.1">
    <property type="nucleotide sequence ID" value="NZ_WBOF01000004.1"/>
</dbReference>
<dbReference type="OrthoDB" id="3853982at2"/>
<sequence>MAPSISAEIRRAGVSAVVAAAAVALLAGCGSGGGDAKASASPSASATSAAPSPDPSATATEQVLAAYRGMWTEQTKIYSSGTFAGSKLEEYAADKALSKVKVAALYYQDNGLVVKGAPVLSPKVTDLSLDTNPKTATVVDCVDSSNFVPENAKTGKKSDLDGANRRHVQTSKAYYGSGKWLIVDSTIDKDSTC</sequence>
<keyword evidence="3" id="KW-1185">Reference proteome</keyword>
<protein>
    <recommendedName>
        <fullName evidence="4">Secreted protein/lipoprotein</fullName>
    </recommendedName>
</protein>